<reference evidence="1" key="2">
    <citation type="journal article" date="2015" name="Fish Shellfish Immunol.">
        <title>Early steps in the European eel (Anguilla anguilla)-Vibrio vulnificus interaction in the gills: Role of the RtxA13 toxin.</title>
        <authorList>
            <person name="Callol A."/>
            <person name="Pajuelo D."/>
            <person name="Ebbesson L."/>
            <person name="Teles M."/>
            <person name="MacKenzie S."/>
            <person name="Amaro C."/>
        </authorList>
    </citation>
    <scope>NUCLEOTIDE SEQUENCE</scope>
</reference>
<dbReference type="AlphaFoldDB" id="A0A0E9UW80"/>
<dbReference type="EMBL" id="GBXM01038576">
    <property type="protein sequence ID" value="JAH70001.1"/>
    <property type="molecule type" value="Transcribed_RNA"/>
</dbReference>
<organism evidence="1">
    <name type="scientific">Anguilla anguilla</name>
    <name type="common">European freshwater eel</name>
    <name type="synonym">Muraena anguilla</name>
    <dbReference type="NCBI Taxonomy" id="7936"/>
    <lineage>
        <taxon>Eukaryota</taxon>
        <taxon>Metazoa</taxon>
        <taxon>Chordata</taxon>
        <taxon>Craniata</taxon>
        <taxon>Vertebrata</taxon>
        <taxon>Euteleostomi</taxon>
        <taxon>Actinopterygii</taxon>
        <taxon>Neopterygii</taxon>
        <taxon>Teleostei</taxon>
        <taxon>Anguilliformes</taxon>
        <taxon>Anguillidae</taxon>
        <taxon>Anguilla</taxon>
    </lineage>
</organism>
<protein>
    <submittedName>
        <fullName evidence="1">Uncharacterized protein</fullName>
    </submittedName>
</protein>
<evidence type="ECO:0000313" key="1">
    <source>
        <dbReference type="EMBL" id="JAH70001.1"/>
    </source>
</evidence>
<proteinExistence type="predicted"/>
<sequence length="34" mass="3785">MFGLLSRSPERMVYFCCSNRRASAGVNQYATATP</sequence>
<reference evidence="1" key="1">
    <citation type="submission" date="2014-11" db="EMBL/GenBank/DDBJ databases">
        <authorList>
            <person name="Amaro Gonzalez C."/>
        </authorList>
    </citation>
    <scope>NUCLEOTIDE SEQUENCE</scope>
</reference>
<accession>A0A0E9UW80</accession>
<name>A0A0E9UW80_ANGAN</name>